<keyword evidence="2" id="KW-1185">Reference proteome</keyword>
<evidence type="ECO:0000313" key="1">
    <source>
        <dbReference type="EMBL" id="ONI41928.1"/>
    </source>
</evidence>
<sequence>MKPIMPNMFEQYKYLSDLKANANNTLIGFIVSEVDTKKNGYNKSLYLYDDKEIVKFNADINNFIFDGQYILSRKVGQFNTTFTRYDLNANVKKEFTLPLKVIKVYKLKESTYLLVSKVDITNPNYYKQSEQEQKEYEAKVEANKSFHILDEYPYYFNGEGYVNKTRNSLYIYNEETNTINKITPDNMNVEHIDICKNEILFSGKEYTTNKEFTSQVYLYDFSDSSLKTLYSKNDIRVLRIFYKDGVPHFGGTNGMRHGYTEHPIFYMLKGNDEIVAVADPDLGFFNTAGTDSRFGAYNNYLNYKGKPYFIATHKDSACVFSFEDGKTEFVIDIAGSTDAIAFLNGKMITIGFYDMRLQEIYSVKDNVANRISSFNEWVKQEYYVAEPIPHSIKQVDYTVDGYVLEPINYDPNKKYPAILDIHGGPKTAYGPLYYHEMQMWASMGYFVIFCNPKGSDGKGNFFTNIRDGVYGSVPFDDLMKFTDLALNNYQAIDSSRVAVAGGSYGGYMTNYIITQTNRFACAISQRSISNWVSMVASGDCGIDFPIKMKVKDIRNCHEELWEVSPLKYVNNAETPTLFIHALRDYRCPITEALQMYTAMKLRGVETRMCVFEGENHDLTRNGRPKSRRKNFEEINKWLLKYTS</sequence>
<dbReference type="Proteomes" id="UP000188605">
    <property type="component" value="Unassembled WGS sequence"/>
</dbReference>
<proteinExistence type="predicted"/>
<gene>
    <name evidence="1" type="ORF">AN396_02710</name>
</gene>
<dbReference type="EMBL" id="LJDB01000025">
    <property type="protein sequence ID" value="ONI41928.1"/>
    <property type="molecule type" value="Genomic_DNA"/>
</dbReference>
<protein>
    <submittedName>
        <fullName evidence="1">Uncharacterized protein</fullName>
    </submittedName>
</protein>
<accession>A0ACC8XF77</accession>
<name>A0ACC8XF77_9FIRM</name>
<evidence type="ECO:0000313" key="2">
    <source>
        <dbReference type="Proteomes" id="UP000188605"/>
    </source>
</evidence>
<comment type="caution">
    <text evidence="1">The sequence shown here is derived from an EMBL/GenBank/DDBJ whole genome shotgun (WGS) entry which is preliminary data.</text>
</comment>
<reference evidence="1" key="1">
    <citation type="submission" date="2016-08" db="EMBL/GenBank/DDBJ databases">
        <authorList>
            <person name="Ngugi D.K."/>
            <person name="Miyake S."/>
            <person name="Stingl U."/>
        </authorList>
    </citation>
    <scope>NUCLEOTIDE SEQUENCE</scope>
    <source>
        <strain evidence="1">SCG-B11WGA-EpuloA1</strain>
    </source>
</reference>
<organism evidence="1 2">
    <name type="scientific">Candidatus Epulonipiscium fishelsonii</name>
    <dbReference type="NCBI Taxonomy" id="77094"/>
    <lineage>
        <taxon>Bacteria</taxon>
        <taxon>Bacillati</taxon>
        <taxon>Bacillota</taxon>
        <taxon>Clostridia</taxon>
        <taxon>Lachnospirales</taxon>
        <taxon>Lachnospiraceae</taxon>
        <taxon>Candidatus Epulonipiscium</taxon>
    </lineage>
</organism>